<dbReference type="Proteomes" id="UP000077563">
    <property type="component" value="Unassembled WGS sequence"/>
</dbReference>
<dbReference type="InterPro" id="IPR052949">
    <property type="entry name" value="PA_immunity-related"/>
</dbReference>
<dbReference type="EMBL" id="LKEG01000034">
    <property type="protein sequence ID" value="OAJ49362.1"/>
    <property type="molecule type" value="Genomic_DNA"/>
</dbReference>
<sequence length="254" mass="29161">MVTEKMQSTVLSDMQRNGLVLPKKMRFEKERISDCKLKEAKLSDPIFDQCVLENCTFEKSDFSGSRFFNKTLLTNCSFKTVDFQASGFSNTKFQDCTFIKCDFREASLKDCELSNCTFTQCKIIDNSFNAKNIANLKFAGKLQEVNFVSDQPNTPLLADFELCKLDYVTFQNCDLEKIVPPKDTQHIFFKDVSARARKALVLISSEPDNQINKLLKRRLQKLTTQRGAILNIKNLEDYEGPDFTKQFITLLQDA</sequence>
<dbReference type="Pfam" id="PF00805">
    <property type="entry name" value="Pentapeptide"/>
    <property type="match status" value="1"/>
</dbReference>
<protein>
    <recommendedName>
        <fullName evidence="3">Pentapeptide repeat-containing protein</fullName>
    </recommendedName>
</protein>
<evidence type="ECO:0000313" key="1">
    <source>
        <dbReference type="EMBL" id="OAJ49362.1"/>
    </source>
</evidence>
<dbReference type="Gene3D" id="2.160.20.80">
    <property type="entry name" value="E3 ubiquitin-protein ligase SopA"/>
    <property type="match status" value="1"/>
</dbReference>
<comment type="caution">
    <text evidence="1">The sequence shown here is derived from an EMBL/GenBank/DDBJ whole genome shotgun (WGS) entry which is preliminary data.</text>
</comment>
<dbReference type="Pfam" id="PF13599">
    <property type="entry name" value="Pentapeptide_4"/>
    <property type="match status" value="1"/>
</dbReference>
<reference evidence="1 2" key="1">
    <citation type="submission" date="2015-09" db="EMBL/GenBank/DDBJ databases">
        <title>Genome sequence of Pseudomonas marginalis ICMP 3553.</title>
        <authorList>
            <person name="Visnovsky S."/>
            <person name="Lu A."/>
            <person name="Panda P."/>
            <person name="Pitman A."/>
        </authorList>
    </citation>
    <scope>NUCLEOTIDE SEQUENCE [LARGE SCALE GENOMIC DNA]</scope>
    <source>
        <strain evidence="1 2">ICMP 3553</strain>
    </source>
</reference>
<dbReference type="AlphaFoldDB" id="A0A9X5KXK2"/>
<name>A0A9X5KXK2_PSEMA</name>
<dbReference type="SUPFAM" id="SSF141571">
    <property type="entry name" value="Pentapeptide repeat-like"/>
    <property type="match status" value="1"/>
</dbReference>
<evidence type="ECO:0000313" key="2">
    <source>
        <dbReference type="Proteomes" id="UP000077563"/>
    </source>
</evidence>
<gene>
    <name evidence="1" type="ORF">AO064_15050</name>
</gene>
<dbReference type="InterPro" id="IPR001646">
    <property type="entry name" value="5peptide_repeat"/>
</dbReference>
<dbReference type="PANTHER" id="PTHR42999:SF1">
    <property type="entry name" value="PENTAPEPTIDE REPEAT-CONTAINING PROTEIN"/>
    <property type="match status" value="1"/>
</dbReference>
<accession>A0A9X5KXK2</accession>
<proteinExistence type="predicted"/>
<organism evidence="1 2">
    <name type="scientific">Pseudomonas marginalis</name>
    <name type="common">Pseudomonas panacis</name>
    <dbReference type="NCBI Taxonomy" id="298"/>
    <lineage>
        <taxon>Bacteria</taxon>
        <taxon>Pseudomonadati</taxon>
        <taxon>Pseudomonadota</taxon>
        <taxon>Gammaproteobacteria</taxon>
        <taxon>Pseudomonadales</taxon>
        <taxon>Pseudomonadaceae</taxon>
        <taxon>Pseudomonas</taxon>
    </lineage>
</organism>
<evidence type="ECO:0008006" key="3">
    <source>
        <dbReference type="Google" id="ProtNLM"/>
    </source>
</evidence>
<dbReference type="PANTHER" id="PTHR42999">
    <property type="entry name" value="ANTIBIOTIC RESISTANCE PROTEIN MCBG"/>
    <property type="match status" value="1"/>
</dbReference>